<evidence type="ECO:0000256" key="2">
    <source>
        <dbReference type="ARBA" id="ARBA00006911"/>
    </source>
</evidence>
<dbReference type="InterPro" id="IPR006511">
    <property type="entry name" value="SHI_C"/>
</dbReference>
<evidence type="ECO:0000256" key="9">
    <source>
        <dbReference type="ARBA" id="ARBA00023242"/>
    </source>
</evidence>
<evidence type="ECO:0000256" key="10">
    <source>
        <dbReference type="ARBA" id="ARBA00023294"/>
    </source>
</evidence>
<organism evidence="12 13">
    <name type="scientific">Cannabis sativa</name>
    <name type="common">Hemp</name>
    <name type="synonym">Marijuana</name>
    <dbReference type="NCBI Taxonomy" id="3483"/>
    <lineage>
        <taxon>Eukaryota</taxon>
        <taxon>Viridiplantae</taxon>
        <taxon>Streptophyta</taxon>
        <taxon>Embryophyta</taxon>
        <taxon>Tracheophyta</taxon>
        <taxon>Spermatophyta</taxon>
        <taxon>Magnoliopsida</taxon>
        <taxon>eudicotyledons</taxon>
        <taxon>Gunneridae</taxon>
        <taxon>Pentapetalae</taxon>
        <taxon>rosids</taxon>
        <taxon>fabids</taxon>
        <taxon>Rosales</taxon>
        <taxon>Cannabaceae</taxon>
        <taxon>Cannabis</taxon>
    </lineage>
</organism>
<sequence>MRMMMMREVSLCSRCQDCGNQAKKECVYMRCRTCCKSKGFQCQTHIKSTWVPLYRRRHHHHHHHHHNLNQYQENIQDHENENHIQKKIKRRKSKQYSERFGAEKEQNFPAEVKTTATFQVVRVSSRVNVNGIDQNHDQYAYQTAVTIGGHVFKGILYDQGFQQIINNNSNKIVAGAGDRTTTAGEGFDHQQQQLPIDYFVSVNKSHDDVDDGGGRGLIGTVGSSSTISSSYHQLPLNMFGSTNAFINNPGMQFFPNTK</sequence>
<dbReference type="Pfam" id="PF05142">
    <property type="entry name" value="DUF702"/>
    <property type="match status" value="1"/>
</dbReference>
<comment type="subcellular location">
    <subcellularLocation>
        <location evidence="1">Nucleus</location>
    </subcellularLocation>
</comment>
<comment type="caution">
    <text evidence="12">The sequence shown here is derived from an EMBL/GenBank/DDBJ whole genome shotgun (WGS) entry which is preliminary data.</text>
</comment>
<dbReference type="NCBIfam" id="TIGR01624">
    <property type="entry name" value="LRP1_Cterm"/>
    <property type="match status" value="1"/>
</dbReference>
<keyword evidence="8" id="KW-0010">Activator</keyword>
<gene>
    <name evidence="12" type="ORF">F8388_024122</name>
</gene>
<evidence type="ECO:0000256" key="3">
    <source>
        <dbReference type="ARBA" id="ARBA00022473"/>
    </source>
</evidence>
<dbReference type="GO" id="GO:0046872">
    <property type="term" value="F:metal ion binding"/>
    <property type="evidence" value="ECO:0007669"/>
    <property type="project" value="UniProtKB-KW"/>
</dbReference>
<dbReference type="NCBIfam" id="TIGR01623">
    <property type="entry name" value="put_zinc_LRP1"/>
    <property type="match status" value="1"/>
</dbReference>
<evidence type="ECO:0000256" key="11">
    <source>
        <dbReference type="SAM" id="Coils"/>
    </source>
</evidence>
<dbReference type="EMBL" id="JAATIP010000090">
    <property type="protein sequence ID" value="KAF4375463.1"/>
    <property type="molecule type" value="Genomic_DNA"/>
</dbReference>
<evidence type="ECO:0000256" key="5">
    <source>
        <dbReference type="ARBA" id="ARBA00022833"/>
    </source>
</evidence>
<dbReference type="InterPro" id="IPR007818">
    <property type="entry name" value="SHI"/>
</dbReference>
<dbReference type="GO" id="GO:0009734">
    <property type="term" value="P:auxin-activated signaling pathway"/>
    <property type="evidence" value="ECO:0007669"/>
    <property type="project" value="UniProtKB-KW"/>
</dbReference>
<dbReference type="GO" id="GO:0005634">
    <property type="term" value="C:nucleus"/>
    <property type="evidence" value="ECO:0007669"/>
    <property type="project" value="UniProtKB-SubCell"/>
</dbReference>
<dbReference type="GO" id="GO:0003700">
    <property type="term" value="F:DNA-binding transcription factor activity"/>
    <property type="evidence" value="ECO:0007669"/>
    <property type="project" value="InterPro"/>
</dbReference>
<evidence type="ECO:0000313" key="12">
    <source>
        <dbReference type="EMBL" id="KAF4375463.1"/>
    </source>
</evidence>
<dbReference type="Proteomes" id="UP000525078">
    <property type="component" value="Unassembled WGS sequence"/>
</dbReference>
<keyword evidence="3" id="KW-0217">Developmental protein</keyword>
<feature type="coiled-coil region" evidence="11">
    <location>
        <begin position="61"/>
        <end position="88"/>
    </location>
</feature>
<accession>A0A7J6FXI4</accession>
<protein>
    <submittedName>
        <fullName evidence="12">Uncharacterized protein</fullName>
    </submittedName>
</protein>
<evidence type="ECO:0000256" key="1">
    <source>
        <dbReference type="ARBA" id="ARBA00004123"/>
    </source>
</evidence>
<name>A0A7J6FXI4_CANSA</name>
<dbReference type="PANTHER" id="PTHR31604">
    <property type="entry name" value="PROTEIN LATERAL ROOT PRIMORDIUM 1"/>
    <property type="match status" value="1"/>
</dbReference>
<comment type="similarity">
    <text evidence="2">Belongs to the SHI protein family.</text>
</comment>
<dbReference type="GO" id="GO:0003677">
    <property type="term" value="F:DNA binding"/>
    <property type="evidence" value="ECO:0007669"/>
    <property type="project" value="UniProtKB-KW"/>
</dbReference>
<evidence type="ECO:0000256" key="8">
    <source>
        <dbReference type="ARBA" id="ARBA00023159"/>
    </source>
</evidence>
<dbReference type="GO" id="GO:0009851">
    <property type="term" value="P:auxin biosynthetic process"/>
    <property type="evidence" value="ECO:0007669"/>
    <property type="project" value="UniProtKB-KW"/>
</dbReference>
<evidence type="ECO:0000256" key="4">
    <source>
        <dbReference type="ARBA" id="ARBA00022723"/>
    </source>
</evidence>
<keyword evidence="4" id="KW-0479">Metal-binding</keyword>
<evidence type="ECO:0000256" key="6">
    <source>
        <dbReference type="ARBA" id="ARBA00023070"/>
    </source>
</evidence>
<dbReference type="PANTHER" id="PTHR31604:SF16">
    <property type="entry name" value="PROTEIN SHI RELATED SEQUENCE 3"/>
    <property type="match status" value="1"/>
</dbReference>
<evidence type="ECO:0000313" key="13">
    <source>
        <dbReference type="Proteomes" id="UP000525078"/>
    </source>
</evidence>
<keyword evidence="11" id="KW-0175">Coiled coil</keyword>
<dbReference type="GO" id="GO:0045893">
    <property type="term" value="P:positive regulation of DNA-templated transcription"/>
    <property type="evidence" value="ECO:0007669"/>
    <property type="project" value="TreeGrafter"/>
</dbReference>
<evidence type="ECO:0000256" key="7">
    <source>
        <dbReference type="ARBA" id="ARBA00023125"/>
    </source>
</evidence>
<keyword evidence="10" id="KW-0927">Auxin signaling pathway</keyword>
<dbReference type="InterPro" id="IPR006510">
    <property type="entry name" value="Znf_LRP1"/>
</dbReference>
<proteinExistence type="inferred from homology"/>
<keyword evidence="9" id="KW-0539">Nucleus</keyword>
<dbReference type="AlphaFoldDB" id="A0A7J6FXI4"/>
<reference evidence="12 13" key="1">
    <citation type="journal article" date="2020" name="bioRxiv">
        <title>Sequence and annotation of 42 cannabis genomes reveals extensive copy number variation in cannabinoid synthesis and pathogen resistance genes.</title>
        <authorList>
            <person name="Mckernan K.J."/>
            <person name="Helbert Y."/>
            <person name="Kane L.T."/>
            <person name="Ebling H."/>
            <person name="Zhang L."/>
            <person name="Liu B."/>
            <person name="Eaton Z."/>
            <person name="Mclaughlin S."/>
            <person name="Kingan S."/>
            <person name="Baybayan P."/>
            <person name="Concepcion G."/>
            <person name="Jordan M."/>
            <person name="Riva A."/>
            <person name="Barbazuk W."/>
            <person name="Harkins T."/>
        </authorList>
    </citation>
    <scope>NUCLEOTIDE SEQUENCE [LARGE SCALE GENOMIC DNA]</scope>
    <source>
        <strain evidence="13">cv. Jamaican Lion 4</strain>
        <tissue evidence="12">Leaf</tissue>
    </source>
</reference>
<keyword evidence="5" id="KW-0862">Zinc</keyword>
<keyword evidence="7" id="KW-0238">DNA-binding</keyword>
<keyword evidence="6" id="KW-0073">Auxin biosynthesis</keyword>